<evidence type="ECO:0000256" key="6">
    <source>
        <dbReference type="ARBA" id="ARBA00023136"/>
    </source>
</evidence>
<evidence type="ECO:0000256" key="3">
    <source>
        <dbReference type="ARBA" id="ARBA00022475"/>
    </source>
</evidence>
<evidence type="ECO:0000256" key="7">
    <source>
        <dbReference type="SAM" id="Phobius"/>
    </source>
</evidence>
<keyword evidence="4 7" id="KW-0812">Transmembrane</keyword>
<feature type="transmembrane region" description="Helical" evidence="7">
    <location>
        <begin position="66"/>
        <end position="84"/>
    </location>
</feature>
<gene>
    <name evidence="8" type="ORF">BAU07_16115</name>
</gene>
<dbReference type="PANTHER" id="PTHR30086">
    <property type="entry name" value="ARGININE EXPORTER PROTEIN ARGO"/>
    <property type="match status" value="1"/>
</dbReference>
<keyword evidence="6 7" id="KW-0472">Membrane</keyword>
<evidence type="ECO:0000256" key="1">
    <source>
        <dbReference type="ARBA" id="ARBA00004651"/>
    </source>
</evidence>
<evidence type="ECO:0000256" key="5">
    <source>
        <dbReference type="ARBA" id="ARBA00022989"/>
    </source>
</evidence>
<dbReference type="STRING" id="463014.BAU07_16115"/>
<keyword evidence="3" id="KW-1003">Cell membrane</keyword>
<dbReference type="InterPro" id="IPR001123">
    <property type="entry name" value="LeuE-type"/>
</dbReference>
<dbReference type="PIRSF" id="PIRSF006324">
    <property type="entry name" value="LeuE"/>
    <property type="match status" value="1"/>
</dbReference>
<sequence length="203" mass="21566">MSIEFLITSLIVVASPGTGVVYTVAAGLARGTRGSVIAAIGCTIGIIPHMVAALTGIAALLHTSALAFQLLKYLGVAYLLYLAWQSLKSDGALNVESDMAPRSAWRVITSAVLVNLLNPKLSLFFLAFLPQFIAPHEASPLARMLEMSAVFMAMTFAVFALYGACAARARDHIISRPAVLAWMRRGFAAGFVVLAAKLAVTRQ</sequence>
<evidence type="ECO:0000256" key="2">
    <source>
        <dbReference type="ARBA" id="ARBA00007928"/>
    </source>
</evidence>
<dbReference type="Pfam" id="PF01810">
    <property type="entry name" value="LysE"/>
    <property type="match status" value="1"/>
</dbReference>
<feature type="transmembrane region" description="Helical" evidence="7">
    <location>
        <begin position="149"/>
        <end position="167"/>
    </location>
</feature>
<dbReference type="AlphaFoldDB" id="A0A193GF48"/>
<dbReference type="RefSeq" id="WP_066659535.1">
    <property type="nucleotide sequence ID" value="NZ_CBCSCL010000052.1"/>
</dbReference>
<feature type="transmembrane region" description="Helical" evidence="7">
    <location>
        <begin position="6"/>
        <end position="29"/>
    </location>
</feature>
<dbReference type="PANTHER" id="PTHR30086:SF14">
    <property type="entry name" value="HOMOSERINE_HOMOSERINE LACTONE EFFLUX PROTEIN"/>
    <property type="match status" value="1"/>
</dbReference>
<comment type="subcellular location">
    <subcellularLocation>
        <location evidence="1">Cell membrane</location>
        <topology evidence="1">Multi-pass membrane protein</topology>
    </subcellularLocation>
</comment>
<proteinExistence type="inferred from homology"/>
<keyword evidence="9" id="KW-1185">Reference proteome</keyword>
<keyword evidence="5 7" id="KW-1133">Transmembrane helix</keyword>
<dbReference type="Proteomes" id="UP000091926">
    <property type="component" value="Chromosome"/>
</dbReference>
<evidence type="ECO:0000313" key="8">
    <source>
        <dbReference type="EMBL" id="ANN78430.1"/>
    </source>
</evidence>
<accession>A0A193GF48</accession>
<dbReference type="EMBL" id="CP016172">
    <property type="protein sequence ID" value="ANN78430.1"/>
    <property type="molecule type" value="Genomic_DNA"/>
</dbReference>
<reference evidence="8 9" key="1">
    <citation type="submission" date="2016-06" db="EMBL/GenBank/DDBJ databases">
        <title>Complete genome sequences of Bordetella bronchialis and Bordetella flabilis.</title>
        <authorList>
            <person name="LiPuma J.J."/>
            <person name="Spilker T."/>
        </authorList>
    </citation>
    <scope>NUCLEOTIDE SEQUENCE [LARGE SCALE GENOMIC DNA]</scope>
    <source>
        <strain evidence="8 9">AU10664</strain>
    </source>
</reference>
<dbReference type="GO" id="GO:0042970">
    <property type="term" value="F:homoserine transmembrane transporter activity"/>
    <property type="evidence" value="ECO:0007669"/>
    <property type="project" value="TreeGrafter"/>
</dbReference>
<comment type="similarity">
    <text evidence="2">Belongs to the Rht family.</text>
</comment>
<feature type="transmembrane region" description="Helical" evidence="7">
    <location>
        <begin position="36"/>
        <end position="60"/>
    </location>
</feature>
<protein>
    <submittedName>
        <fullName evidence="8">Lysine transporter LysE</fullName>
    </submittedName>
</protein>
<evidence type="ECO:0000256" key="4">
    <source>
        <dbReference type="ARBA" id="ARBA00022692"/>
    </source>
</evidence>
<feature type="transmembrane region" description="Helical" evidence="7">
    <location>
        <begin position="105"/>
        <end position="129"/>
    </location>
</feature>
<name>A0A193GF48_9BORD</name>
<dbReference type="OrthoDB" id="9804822at2"/>
<dbReference type="KEGG" id="bfz:BAU07_16115"/>
<evidence type="ECO:0000313" key="9">
    <source>
        <dbReference type="Proteomes" id="UP000091926"/>
    </source>
</evidence>
<organism evidence="8 9">
    <name type="scientific">Bordetella flabilis</name>
    <dbReference type="NCBI Taxonomy" id="463014"/>
    <lineage>
        <taxon>Bacteria</taxon>
        <taxon>Pseudomonadati</taxon>
        <taxon>Pseudomonadota</taxon>
        <taxon>Betaproteobacteria</taxon>
        <taxon>Burkholderiales</taxon>
        <taxon>Alcaligenaceae</taxon>
        <taxon>Bordetella</taxon>
    </lineage>
</organism>
<dbReference type="GO" id="GO:0005886">
    <property type="term" value="C:plasma membrane"/>
    <property type="evidence" value="ECO:0007669"/>
    <property type="project" value="UniProtKB-SubCell"/>
</dbReference>